<evidence type="ECO:0000256" key="1">
    <source>
        <dbReference type="ARBA" id="ARBA00004141"/>
    </source>
</evidence>
<evidence type="ECO:0000256" key="2">
    <source>
        <dbReference type="ARBA" id="ARBA00022692"/>
    </source>
</evidence>
<feature type="transmembrane region" description="Helical" evidence="5">
    <location>
        <begin position="144"/>
        <end position="169"/>
    </location>
</feature>
<name>A0A7U6GDE2_CALEA</name>
<keyword evidence="3 5" id="KW-1133">Transmembrane helix</keyword>
<evidence type="ECO:0000259" key="6">
    <source>
        <dbReference type="PROSITE" id="PS51012"/>
    </source>
</evidence>
<dbReference type="Pfam" id="PF01061">
    <property type="entry name" value="ABC2_membrane"/>
    <property type="match status" value="1"/>
</dbReference>
<evidence type="ECO:0000313" key="8">
    <source>
        <dbReference type="Proteomes" id="UP000004793"/>
    </source>
</evidence>
<feature type="transmembrane region" description="Helical" evidence="5">
    <location>
        <begin position="234"/>
        <end position="257"/>
    </location>
</feature>
<feature type="domain" description="ABC transmembrane type-2" evidence="6">
    <location>
        <begin position="29"/>
        <end position="257"/>
    </location>
</feature>
<evidence type="ECO:0000256" key="3">
    <source>
        <dbReference type="ARBA" id="ARBA00022989"/>
    </source>
</evidence>
<gene>
    <name evidence="7" type="ordered locus">CSE_02310</name>
</gene>
<evidence type="ECO:0000313" key="7">
    <source>
        <dbReference type="EMBL" id="BAL80357.1"/>
    </source>
</evidence>
<keyword evidence="8" id="KW-1185">Reference proteome</keyword>
<keyword evidence="4 5" id="KW-0472">Membrane</keyword>
<dbReference type="InterPro" id="IPR013525">
    <property type="entry name" value="ABC2_TM"/>
</dbReference>
<protein>
    <recommendedName>
        <fullName evidence="5">Transport permease protein</fullName>
    </recommendedName>
</protein>
<keyword evidence="2 5" id="KW-0812">Transmembrane</keyword>
<dbReference type="KEGG" id="cex:CSE_02310"/>
<feature type="transmembrane region" description="Helical" evidence="5">
    <location>
        <begin position="92"/>
        <end position="114"/>
    </location>
</feature>
<feature type="transmembrane region" description="Helical" evidence="5">
    <location>
        <begin position="121"/>
        <end position="138"/>
    </location>
</feature>
<dbReference type="Proteomes" id="UP000004793">
    <property type="component" value="Chromosome"/>
</dbReference>
<dbReference type="PANTHER" id="PTHR43027:SF1">
    <property type="entry name" value="DOXORUBICIN RESISTANCE ABC TRANSPORTER PERMEASE PROTEIN DRRC-RELATED"/>
    <property type="match status" value="1"/>
</dbReference>
<dbReference type="PANTHER" id="PTHR43027">
    <property type="entry name" value="DOXORUBICIN RESISTANCE ABC TRANSPORTER PERMEASE PROTEIN DRRC-RELATED"/>
    <property type="match status" value="1"/>
</dbReference>
<evidence type="ECO:0000256" key="5">
    <source>
        <dbReference type="RuleBase" id="RU361157"/>
    </source>
</evidence>
<keyword evidence="5" id="KW-1003">Cell membrane</keyword>
<dbReference type="RefSeq" id="WP_014452764.1">
    <property type="nucleotide sequence ID" value="NC_017096.1"/>
</dbReference>
<dbReference type="InterPro" id="IPR052902">
    <property type="entry name" value="ABC-2_transporter"/>
</dbReference>
<comment type="subcellular location">
    <subcellularLocation>
        <location evidence="5">Cell membrane</location>
        <topology evidence="5">Multi-pass membrane protein</topology>
    </subcellularLocation>
    <subcellularLocation>
        <location evidence="1">Membrane</location>
        <topology evidence="1">Multi-pass membrane protein</topology>
    </subcellularLocation>
</comment>
<dbReference type="GO" id="GO:0140359">
    <property type="term" value="F:ABC-type transporter activity"/>
    <property type="evidence" value="ECO:0007669"/>
    <property type="project" value="InterPro"/>
</dbReference>
<dbReference type="InterPro" id="IPR047817">
    <property type="entry name" value="ABC2_TM_bact-type"/>
</dbReference>
<reference evidence="7 8" key="1">
    <citation type="submission" date="2011-01" db="EMBL/GenBank/DDBJ databases">
        <title>Whole genome sequence of Caldisericum exile AZM16c01.</title>
        <authorList>
            <person name="Narita-Yamada S."/>
            <person name="Kawakoshi A."/>
            <person name="Nakamura S."/>
            <person name="Sasagawa M."/>
            <person name="Fukada J."/>
            <person name="Sekine M."/>
            <person name="Kato Y."/>
            <person name="Fukai R."/>
            <person name="Sasaki K."/>
            <person name="Hanamaki A."/>
            <person name="Narita H."/>
            <person name="Konno Y."/>
            <person name="Mori K."/>
            <person name="Yamazaki S."/>
            <person name="Suzuki K."/>
            <person name="Fujita N."/>
        </authorList>
    </citation>
    <scope>NUCLEOTIDE SEQUENCE [LARGE SCALE GENOMIC DNA]</scope>
    <source>
        <strain evidence="8">DSM 21853 / NBRC 104410 / AZM16c01</strain>
    </source>
</reference>
<dbReference type="AlphaFoldDB" id="A0A7U6GDE2"/>
<keyword evidence="5" id="KW-0813">Transport</keyword>
<organism evidence="7 8">
    <name type="scientific">Caldisericum exile (strain DSM 21853 / NBRC 104410 / AZM16c01)</name>
    <dbReference type="NCBI Taxonomy" id="511051"/>
    <lineage>
        <taxon>Bacteria</taxon>
        <taxon>Pseudomonadati</taxon>
        <taxon>Caldisericota/Cryosericota group</taxon>
        <taxon>Caldisericota</taxon>
        <taxon>Caldisericia</taxon>
        <taxon>Caldisericales</taxon>
        <taxon>Caldisericaceae</taxon>
        <taxon>Caldisericum</taxon>
    </lineage>
</organism>
<accession>A0A7U6GDE2</accession>
<feature type="transmembrane region" description="Helical" evidence="5">
    <location>
        <begin position="190"/>
        <end position="214"/>
    </location>
</feature>
<feature type="transmembrane region" description="Helical" evidence="5">
    <location>
        <begin position="61"/>
        <end position="80"/>
    </location>
</feature>
<sequence length="272" mass="31050">MKKQIELYLRTVWARAYVRIFAQFKRDINWIISSVIGAFLTMATFIYVFRSINAPEEFSGIVLLGGFMTPYWLNVLWSVASQLYWEKEMGNLQLIVLSPASLSAFLLGLTIGGFIHTTFRALLVLFVGIVIFKIPIVVSSPFTLVFVFFISIYALYSVGMMFSALFLFYGRELWRVMVLIQDPVSIISGFYFPIKVLGTTFAAIVSAIPLTLGLDALRQILLPSYNMLFLNWKIETIILAILGSIFLFIALRMLVFIENLSKKEGRLTLKWQ</sequence>
<evidence type="ECO:0000256" key="4">
    <source>
        <dbReference type="ARBA" id="ARBA00023136"/>
    </source>
</evidence>
<dbReference type="EMBL" id="AP012051">
    <property type="protein sequence ID" value="BAL80357.1"/>
    <property type="molecule type" value="Genomic_DNA"/>
</dbReference>
<comment type="similarity">
    <text evidence="5">Belongs to the ABC-2 integral membrane protein family.</text>
</comment>
<dbReference type="GO" id="GO:0005886">
    <property type="term" value="C:plasma membrane"/>
    <property type="evidence" value="ECO:0007669"/>
    <property type="project" value="UniProtKB-SubCell"/>
</dbReference>
<proteinExistence type="inferred from homology"/>
<feature type="transmembrane region" description="Helical" evidence="5">
    <location>
        <begin position="30"/>
        <end position="49"/>
    </location>
</feature>
<dbReference type="PROSITE" id="PS51012">
    <property type="entry name" value="ABC_TM2"/>
    <property type="match status" value="1"/>
</dbReference>